<dbReference type="InterPro" id="IPR000305">
    <property type="entry name" value="GIY-YIG_endonuc"/>
</dbReference>
<sequence>MTGARDSSGDIGDVSDRSMTADVRIPSEVAAVLRYYVYTLRDPRDGQVFYVGKGIGDRINAHVREAGADPQSERAKLRRIREIEANGQAVDLLFLRTGIDDEHTAYIVEQAVIDAFRADHHPLTNLVRGHHSGRHGLAALPAVIARHRAQACPPIDGPVIMLKIQNGWRPDMSEQETYDKTRGHWKIAGWVRERAQYALGIAYGVVRGAYRIDSWFPSEMPWDQGKDRWGFEGTRAPELAHVVGTHVRDAFPNQVMYRRFMDGYAGSTNPEASPV</sequence>
<dbReference type="Pfam" id="PF22945">
    <property type="entry name" value="LEM-3_GIY-YIG"/>
    <property type="match status" value="1"/>
</dbReference>
<dbReference type="AlphaFoldDB" id="A0A1H1RKK3"/>
<evidence type="ECO:0000313" key="2">
    <source>
        <dbReference type="EMBL" id="SDS36163.1"/>
    </source>
</evidence>
<feature type="domain" description="GIY-YIG" evidence="1">
    <location>
        <begin position="33"/>
        <end position="126"/>
    </location>
</feature>
<dbReference type="SMART" id="SM00465">
    <property type="entry name" value="GIYc"/>
    <property type="match status" value="1"/>
</dbReference>
<dbReference type="SUPFAM" id="SSF82771">
    <property type="entry name" value="GIY-YIG endonuclease"/>
    <property type="match status" value="1"/>
</dbReference>
<evidence type="ECO:0000259" key="1">
    <source>
        <dbReference type="PROSITE" id="PS50164"/>
    </source>
</evidence>
<dbReference type="STRING" id="684552.SAMN04489719_2145"/>
<dbReference type="EMBL" id="LT629734">
    <property type="protein sequence ID" value="SDS36163.1"/>
    <property type="molecule type" value="Genomic_DNA"/>
</dbReference>
<dbReference type="InterPro" id="IPR035901">
    <property type="entry name" value="GIY-YIG_endonuc_sf"/>
</dbReference>
<dbReference type="PROSITE" id="PS50164">
    <property type="entry name" value="GIY_YIG"/>
    <property type="match status" value="1"/>
</dbReference>
<keyword evidence="3" id="KW-1185">Reference proteome</keyword>
<accession>A0A1H1RKK3</accession>
<protein>
    <recommendedName>
        <fullName evidence="1">GIY-YIG domain-containing protein</fullName>
    </recommendedName>
</protein>
<evidence type="ECO:0000313" key="3">
    <source>
        <dbReference type="Proteomes" id="UP000199649"/>
    </source>
</evidence>
<name>A0A1H1RKK3_9MICO</name>
<organism evidence="2 3">
    <name type="scientific">Agrococcus carbonis</name>
    <dbReference type="NCBI Taxonomy" id="684552"/>
    <lineage>
        <taxon>Bacteria</taxon>
        <taxon>Bacillati</taxon>
        <taxon>Actinomycetota</taxon>
        <taxon>Actinomycetes</taxon>
        <taxon>Micrococcales</taxon>
        <taxon>Microbacteriaceae</taxon>
        <taxon>Agrococcus</taxon>
    </lineage>
</organism>
<reference evidence="3" key="1">
    <citation type="submission" date="2016-10" db="EMBL/GenBank/DDBJ databases">
        <authorList>
            <person name="Varghese N."/>
            <person name="Submissions S."/>
        </authorList>
    </citation>
    <scope>NUCLEOTIDE SEQUENCE [LARGE SCALE GENOMIC DNA]</scope>
    <source>
        <strain evidence="3">DSM 22965</strain>
    </source>
</reference>
<dbReference type="Proteomes" id="UP000199649">
    <property type="component" value="Chromosome I"/>
</dbReference>
<proteinExistence type="predicted"/>
<gene>
    <name evidence="2" type="ORF">SAMN04489719_2145</name>
</gene>
<dbReference type="CDD" id="cd10440">
    <property type="entry name" value="GIY-YIG_COG3680"/>
    <property type="match status" value="1"/>
</dbReference>